<dbReference type="Gene3D" id="3.20.20.70">
    <property type="entry name" value="Aldolase class I"/>
    <property type="match status" value="1"/>
</dbReference>
<evidence type="ECO:0000313" key="2">
    <source>
        <dbReference type="Proteomes" id="UP001596113"/>
    </source>
</evidence>
<name>A0ABW0HWB1_9BACL</name>
<protein>
    <submittedName>
        <fullName evidence="1">Uncharacterized protein</fullName>
    </submittedName>
</protein>
<dbReference type="RefSeq" id="WP_378136729.1">
    <property type="nucleotide sequence ID" value="NZ_JBHSMI010000029.1"/>
</dbReference>
<dbReference type="InterPro" id="IPR013785">
    <property type="entry name" value="Aldolase_TIM"/>
</dbReference>
<gene>
    <name evidence="1" type="ORF">ACFPOF_22240</name>
</gene>
<dbReference type="EMBL" id="JBHSMI010000029">
    <property type="protein sequence ID" value="MFC5405471.1"/>
    <property type="molecule type" value="Genomic_DNA"/>
</dbReference>
<proteinExistence type="predicted"/>
<reference evidence="2" key="1">
    <citation type="journal article" date="2019" name="Int. J. Syst. Evol. Microbiol.">
        <title>The Global Catalogue of Microorganisms (GCM) 10K type strain sequencing project: providing services to taxonomists for standard genome sequencing and annotation.</title>
        <authorList>
            <consortium name="The Broad Institute Genomics Platform"/>
            <consortium name="The Broad Institute Genome Sequencing Center for Infectious Disease"/>
            <person name="Wu L."/>
            <person name="Ma J."/>
        </authorList>
    </citation>
    <scope>NUCLEOTIDE SEQUENCE [LARGE SCALE GENOMIC DNA]</scope>
    <source>
        <strain evidence="2">CGMCC 1.18575</strain>
    </source>
</reference>
<dbReference type="SUPFAM" id="SSF51445">
    <property type="entry name" value="(Trans)glycosidases"/>
    <property type="match status" value="1"/>
</dbReference>
<organism evidence="1 2">
    <name type="scientific">Cohnella soli</name>
    <dbReference type="NCBI Taxonomy" id="425005"/>
    <lineage>
        <taxon>Bacteria</taxon>
        <taxon>Bacillati</taxon>
        <taxon>Bacillota</taxon>
        <taxon>Bacilli</taxon>
        <taxon>Bacillales</taxon>
        <taxon>Paenibacillaceae</taxon>
        <taxon>Cohnella</taxon>
    </lineage>
</organism>
<accession>A0ABW0HWB1</accession>
<dbReference type="Proteomes" id="UP001596113">
    <property type="component" value="Unassembled WGS sequence"/>
</dbReference>
<comment type="caution">
    <text evidence="1">The sequence shown here is derived from an EMBL/GenBank/DDBJ whole genome shotgun (WGS) entry which is preliminary data.</text>
</comment>
<keyword evidence="2" id="KW-1185">Reference proteome</keyword>
<evidence type="ECO:0000313" key="1">
    <source>
        <dbReference type="EMBL" id="MFC5405471.1"/>
    </source>
</evidence>
<dbReference type="InterPro" id="IPR017853">
    <property type="entry name" value="GH"/>
</dbReference>
<sequence>MTKDMRVTGEFDWSLPRFLPLKMETFSGCVTLSAGGETVHLSGSLFRAEASGELTTSWKQETCGDGFTVLSLELTVGRNVRLDRVCWMPGIWEKVDVRLVHSTELQDNFLFLRKGNISFFLSLDYPGSRISEEGIYYEPLDELKSGVSYACHTLSIGACSLSGEVSGDYDRAEIEAVSTYIEQRFPLRFERPVFGTTCITNRMTDVRDGRVFFSMFDNPTLALSPEILEREIDLCAEAGIEYYQVFEGVFDWPEDDSIVGETLRRLVAYGAERGVRIGDYVHPGELYCPHYNYEQRCLDRPEWRQLDAEGKRGQMCLGNKAYAEFLRSRLVEHNRKYGEQMICLDMLFLYPCYDPDHGHPVGDVYHQVRGLVELMTSLADLHPEYLIWTNSGNWLELMPKLVWFNPNIYLTDPHVREYTPNLNMLKFMGDTRREQMVSFHNSYMVPYRFYSNCEYYYTRSSRVEDIQYFEYSLLQGLAVTPNLYLGEWRTFLDRVPYAMRDSCVSFLRQWLLFIRTNFELWKHTKQIGDSPGIGAMEAYAHTDGHRGFLCLINANPFPGMLTIRLDGSIGLKADATACFDLYEIYPQECPIAEHPLPFAEYGEMIECQMPPHSVRYIEIKPHVKPLGLKVFGLPADAERTMSGYRMKLTAPIGKHVPLKLLLPEGENVAQASARPIPMVPMFTFPTQAHFLGQQGHVATVEVVFPRTTASRELTHWKVLPGGVEIVLPQPGCPFLGGLVSGAYSEESDVWLDIELGSSIPALAVAVKPHELKTEAPAHWNRDSGTLKLETDIHLPFIEWDAFAPGYGADTLIELAFADPERVGQITATLNGKEVEVRRYAYATRKEWCTYYIVLTGTAEIGNTKLAIEIQWK</sequence>